<dbReference type="SUPFAM" id="SSF50494">
    <property type="entry name" value="Trypsin-like serine proteases"/>
    <property type="match status" value="1"/>
</dbReference>
<gene>
    <name evidence="1" type="primary">CSON001533</name>
    <name evidence="2" type="synonym">CSON008538</name>
</gene>
<accession>A0A336KZS7</accession>
<dbReference type="EMBL" id="UFQT01003222">
    <property type="protein sequence ID" value="SSX34759.1"/>
    <property type="molecule type" value="Genomic_DNA"/>
</dbReference>
<evidence type="ECO:0000313" key="3">
    <source>
        <dbReference type="EMBL" id="SSX29619.1"/>
    </source>
</evidence>
<reference evidence="1" key="1">
    <citation type="submission" date="2018-04" db="EMBL/GenBank/DDBJ databases">
        <authorList>
            <person name="Go L.Y."/>
            <person name="Mitchell J.A."/>
        </authorList>
    </citation>
    <scope>NUCLEOTIDE SEQUENCE</scope>
    <source>
        <tissue evidence="1">Whole organism</tissue>
    </source>
</reference>
<sequence length="118" mass="13692">MDLITGFSAYFWFIQLSFCSEEISRRILNGRTASEGQFPSVVYLKSYKDNDIAYMCGGTCKKNHPRKNHCDHPLYFLQIDIYAGRTDRHPQSKLPSYLNIRQVGGYFDNSWLGQDPKL</sequence>
<protein>
    <submittedName>
        <fullName evidence="1">CSON001533 protein</fullName>
    </submittedName>
    <submittedName>
        <fullName evidence="2">CSON008538 protein</fullName>
    </submittedName>
</protein>
<dbReference type="InterPro" id="IPR043504">
    <property type="entry name" value="Peptidase_S1_PA_chymotrypsin"/>
</dbReference>
<evidence type="ECO:0000313" key="1">
    <source>
        <dbReference type="EMBL" id="SSX09896.1"/>
    </source>
</evidence>
<dbReference type="VEuPathDB" id="VectorBase:CSON001533"/>
<organism evidence="1">
    <name type="scientific">Culicoides sonorensis</name>
    <name type="common">Biting midge</name>
    <dbReference type="NCBI Taxonomy" id="179676"/>
    <lineage>
        <taxon>Eukaryota</taxon>
        <taxon>Metazoa</taxon>
        <taxon>Ecdysozoa</taxon>
        <taxon>Arthropoda</taxon>
        <taxon>Hexapoda</taxon>
        <taxon>Insecta</taxon>
        <taxon>Pterygota</taxon>
        <taxon>Neoptera</taxon>
        <taxon>Endopterygota</taxon>
        <taxon>Diptera</taxon>
        <taxon>Nematocera</taxon>
        <taxon>Chironomoidea</taxon>
        <taxon>Ceratopogonidae</taxon>
        <taxon>Ceratopogoninae</taxon>
        <taxon>Culicoides</taxon>
        <taxon>Monoculicoides</taxon>
    </lineage>
</organism>
<dbReference type="AlphaFoldDB" id="A0A336KZS7"/>
<name>A0A336KZS7_CULSO</name>
<proteinExistence type="predicted"/>
<dbReference type="EMBL" id="UFQS01003222">
    <property type="protein sequence ID" value="SSX15389.1"/>
    <property type="molecule type" value="Genomic_DNA"/>
</dbReference>
<evidence type="ECO:0000313" key="2">
    <source>
        <dbReference type="EMBL" id="SSX15389.1"/>
    </source>
</evidence>
<dbReference type="EMBL" id="UFQT01001243">
    <property type="protein sequence ID" value="SSX29619.1"/>
    <property type="molecule type" value="Genomic_DNA"/>
</dbReference>
<reference evidence="3" key="2">
    <citation type="submission" date="2018-07" db="EMBL/GenBank/DDBJ databases">
        <authorList>
            <person name="Quirk P.G."/>
            <person name="Krulwich T.A."/>
        </authorList>
    </citation>
    <scope>NUCLEOTIDE SEQUENCE</scope>
</reference>
<dbReference type="Gene3D" id="2.40.10.10">
    <property type="entry name" value="Trypsin-like serine proteases"/>
    <property type="match status" value="1"/>
</dbReference>
<dbReference type="VEuPathDB" id="VectorBase:CSON008538"/>
<dbReference type="EMBL" id="UFQS01001243">
    <property type="protein sequence ID" value="SSX09896.1"/>
    <property type="molecule type" value="Genomic_DNA"/>
</dbReference>
<dbReference type="InterPro" id="IPR009003">
    <property type="entry name" value="Peptidase_S1_PA"/>
</dbReference>